<protein>
    <submittedName>
        <fullName evidence="2">Uncharacterized protein</fullName>
    </submittedName>
</protein>
<dbReference type="Proteomes" id="UP000053424">
    <property type="component" value="Unassembled WGS sequence"/>
</dbReference>
<proteinExistence type="predicted"/>
<organism evidence="2 3">
    <name type="scientific">Hebeloma cylindrosporum</name>
    <dbReference type="NCBI Taxonomy" id="76867"/>
    <lineage>
        <taxon>Eukaryota</taxon>
        <taxon>Fungi</taxon>
        <taxon>Dikarya</taxon>
        <taxon>Basidiomycota</taxon>
        <taxon>Agaricomycotina</taxon>
        <taxon>Agaricomycetes</taxon>
        <taxon>Agaricomycetidae</taxon>
        <taxon>Agaricales</taxon>
        <taxon>Agaricineae</taxon>
        <taxon>Hymenogastraceae</taxon>
        <taxon>Hebeloma</taxon>
    </lineage>
</organism>
<evidence type="ECO:0000256" key="1">
    <source>
        <dbReference type="SAM" id="MobiDB-lite"/>
    </source>
</evidence>
<evidence type="ECO:0000313" key="3">
    <source>
        <dbReference type="Proteomes" id="UP000053424"/>
    </source>
</evidence>
<dbReference type="EMBL" id="KN831770">
    <property type="protein sequence ID" value="KIM46861.1"/>
    <property type="molecule type" value="Genomic_DNA"/>
</dbReference>
<gene>
    <name evidence="2" type="ORF">M413DRAFT_264658</name>
</gene>
<feature type="region of interest" description="Disordered" evidence="1">
    <location>
        <begin position="99"/>
        <end position="127"/>
    </location>
</feature>
<feature type="compositionally biased region" description="Low complexity" evidence="1">
    <location>
        <begin position="103"/>
        <end position="115"/>
    </location>
</feature>
<dbReference type="AlphaFoldDB" id="A0A0C3CSH5"/>
<reference evidence="3" key="2">
    <citation type="submission" date="2015-01" db="EMBL/GenBank/DDBJ databases">
        <title>Evolutionary Origins and Diversification of the Mycorrhizal Mutualists.</title>
        <authorList>
            <consortium name="DOE Joint Genome Institute"/>
            <consortium name="Mycorrhizal Genomics Consortium"/>
            <person name="Kohler A."/>
            <person name="Kuo A."/>
            <person name="Nagy L.G."/>
            <person name="Floudas D."/>
            <person name="Copeland A."/>
            <person name="Barry K.W."/>
            <person name="Cichocki N."/>
            <person name="Veneault-Fourrey C."/>
            <person name="LaButti K."/>
            <person name="Lindquist E.A."/>
            <person name="Lipzen A."/>
            <person name="Lundell T."/>
            <person name="Morin E."/>
            <person name="Murat C."/>
            <person name="Riley R."/>
            <person name="Ohm R."/>
            <person name="Sun H."/>
            <person name="Tunlid A."/>
            <person name="Henrissat B."/>
            <person name="Grigoriev I.V."/>
            <person name="Hibbett D.S."/>
            <person name="Martin F."/>
        </authorList>
    </citation>
    <scope>NUCLEOTIDE SEQUENCE [LARGE SCALE GENOMIC DNA]</scope>
    <source>
        <strain evidence="3">h7</strain>
    </source>
</reference>
<evidence type="ECO:0000313" key="2">
    <source>
        <dbReference type="EMBL" id="KIM46861.1"/>
    </source>
</evidence>
<reference evidence="2 3" key="1">
    <citation type="submission" date="2014-04" db="EMBL/GenBank/DDBJ databases">
        <authorList>
            <consortium name="DOE Joint Genome Institute"/>
            <person name="Kuo A."/>
            <person name="Gay G."/>
            <person name="Dore J."/>
            <person name="Kohler A."/>
            <person name="Nagy L.G."/>
            <person name="Floudas D."/>
            <person name="Copeland A."/>
            <person name="Barry K.W."/>
            <person name="Cichocki N."/>
            <person name="Veneault-Fourrey C."/>
            <person name="LaButti K."/>
            <person name="Lindquist E.A."/>
            <person name="Lipzen A."/>
            <person name="Lundell T."/>
            <person name="Morin E."/>
            <person name="Murat C."/>
            <person name="Sun H."/>
            <person name="Tunlid A."/>
            <person name="Henrissat B."/>
            <person name="Grigoriev I.V."/>
            <person name="Hibbett D.S."/>
            <person name="Martin F."/>
            <person name="Nordberg H.P."/>
            <person name="Cantor M.N."/>
            <person name="Hua S.X."/>
        </authorList>
    </citation>
    <scope>NUCLEOTIDE SEQUENCE [LARGE SCALE GENOMIC DNA]</scope>
    <source>
        <strain evidence="3">h7</strain>
    </source>
</reference>
<accession>A0A0C3CSH5</accession>
<dbReference type="HOGENOM" id="CLU_1235163_0_0_1"/>
<name>A0A0C3CSH5_HEBCY</name>
<keyword evidence="3" id="KW-1185">Reference proteome</keyword>
<sequence length="224" mass="24857">MFRHLHCIRLLQRLLDTLTRLRLSSYSLLRAGLPTLLLLLRMPHRGLAWLVPTRFLSSAPEQLPVDQQCPPGQRSSTISASTLPRALFRRRLETLPMHVGDTSPSSTLYSSASPPGQKSTFGDPCAESSELEKDGIFAGPTSNSPIPEGRDLKCMLKDEGNERKGSYRHLNISEAVPGLVAVTSDEYERYDRGFITCVPGSWQPIRAFVFIEDLSEIGFSGQNS</sequence>